<dbReference type="PRINTS" id="PR00038">
    <property type="entry name" value="HTHLUXR"/>
</dbReference>
<sequence>MVFGRIAERVVIDELLSGVREGRGAALVIHGEAGIGKSTLLGYAQEQAQDMRVLSVRGFESESDIPFAGLADLIRPVLGLLETLPPPQAAALQSALSLGPPVAGDRFSVCAATVGVLAAAAADTPLLVVIDDLQWLDVSSREAVLFAGRRLANDGIGLLAALRTEPDRAGVLDRQYAGLPQLALRGLTETDARELCRTLRPSASPEEIEQIYSDTAGNPLGIQELVGALGRTASGGHPVPAQSTRLTQTLAARLAEVPGRTRQAMLLVAAAGGGQTDVVRRAAGVIGLELADFAPAEDAGLILADDEHVDFRHPLMRSVLNSAATLHERTAAHSALAQALAQVPGEAAADARAWHLAQAALPPDERVSELLAEAGTRARYRGGNREAARAFEQAARFCAPAARPALLLRAARCWQLAGRSGKMIPLLDEALELATDPKLRALIRHMRGYMRMWRALPREALAEMIDGANEVEKVDAARASLMYADAAIAHFMLGEPVELLAATKRAFELSEGTEGVARLVAAVAYSGSLVINGHRAQGQELLSQVVPPLLEVSPLPRAQEFAHSAFIAMWLEDYALAGKLLDAIISEARANGALGVLPQALSIAAELAFRLGRWRESQVHADESVELAKETRQANVYGMYFVARNHAVRGRSKEALKMIGLINEITTKYDAVGMRLQTTHVLGLLALGEGDLDEAIARLEETGRLPVSVNTRDQSIVPWAFDLVEAYARAGRTADAQTLLDEIAVYEAPPGVRSDMLIARTWRCRGLLANGKAEVAEAFEAALEAHDRLPMPFERARTLLYYGERLRRGRQRAEARTRLRKAIEIFEQLDAPSWANRARNELKATGETLERGTGIAAELTPQELQVAMVVARGLSNSEAAAALFLSQKTIEYHLSNVYRKTGLRSRGDLTQLADAPG</sequence>
<comment type="caution">
    <text evidence="4">The sequence shown here is derived from an EMBL/GenBank/DDBJ whole genome shotgun (WGS) entry which is preliminary data.</text>
</comment>
<dbReference type="Pfam" id="PF00196">
    <property type="entry name" value="GerE"/>
    <property type="match status" value="1"/>
</dbReference>
<dbReference type="InterPro" id="IPR027417">
    <property type="entry name" value="P-loop_NTPase"/>
</dbReference>
<keyword evidence="4" id="KW-0238">DNA-binding</keyword>
<keyword evidence="5" id="KW-1185">Reference proteome</keyword>
<evidence type="ECO:0000313" key="5">
    <source>
        <dbReference type="Proteomes" id="UP001235712"/>
    </source>
</evidence>
<dbReference type="PROSITE" id="PS50043">
    <property type="entry name" value="HTH_LUXR_2"/>
    <property type="match status" value="1"/>
</dbReference>
<dbReference type="SUPFAM" id="SSF48452">
    <property type="entry name" value="TPR-like"/>
    <property type="match status" value="2"/>
</dbReference>
<dbReference type="SUPFAM" id="SSF46894">
    <property type="entry name" value="C-terminal effector domain of the bipartite response regulators"/>
    <property type="match status" value="1"/>
</dbReference>
<dbReference type="EMBL" id="JAUSQZ010000001">
    <property type="protein sequence ID" value="MDP9826949.1"/>
    <property type="molecule type" value="Genomic_DNA"/>
</dbReference>
<protein>
    <submittedName>
        <fullName evidence="4">DNA-binding CsgD family transcriptional regulator</fullName>
    </submittedName>
</protein>
<gene>
    <name evidence="4" type="ORF">J2S57_002698</name>
</gene>
<evidence type="ECO:0000256" key="2">
    <source>
        <dbReference type="ARBA" id="ARBA00022840"/>
    </source>
</evidence>
<dbReference type="PANTHER" id="PTHR16305:SF35">
    <property type="entry name" value="TRANSCRIPTIONAL ACTIVATOR DOMAIN"/>
    <property type="match status" value="1"/>
</dbReference>
<dbReference type="Proteomes" id="UP001235712">
    <property type="component" value="Unassembled WGS sequence"/>
</dbReference>
<feature type="domain" description="HTH luxR-type" evidence="3">
    <location>
        <begin position="852"/>
        <end position="917"/>
    </location>
</feature>
<dbReference type="CDD" id="cd06170">
    <property type="entry name" value="LuxR_C_like"/>
    <property type="match status" value="1"/>
</dbReference>
<dbReference type="SUPFAM" id="SSF52540">
    <property type="entry name" value="P-loop containing nucleoside triphosphate hydrolases"/>
    <property type="match status" value="1"/>
</dbReference>
<evidence type="ECO:0000256" key="1">
    <source>
        <dbReference type="ARBA" id="ARBA00022741"/>
    </source>
</evidence>
<dbReference type="InterPro" id="IPR016032">
    <property type="entry name" value="Sig_transdc_resp-reg_C-effctor"/>
</dbReference>
<dbReference type="SMART" id="SM00421">
    <property type="entry name" value="HTH_LUXR"/>
    <property type="match status" value="1"/>
</dbReference>
<evidence type="ECO:0000259" key="3">
    <source>
        <dbReference type="PROSITE" id="PS50043"/>
    </source>
</evidence>
<name>A0ABT9P3G6_9ACTN</name>
<dbReference type="Gene3D" id="1.10.10.10">
    <property type="entry name" value="Winged helix-like DNA-binding domain superfamily/Winged helix DNA-binding domain"/>
    <property type="match status" value="1"/>
</dbReference>
<dbReference type="InterPro" id="IPR036388">
    <property type="entry name" value="WH-like_DNA-bd_sf"/>
</dbReference>
<keyword evidence="2" id="KW-0067">ATP-binding</keyword>
<accession>A0ABT9P3G6</accession>
<dbReference type="RefSeq" id="WP_307242337.1">
    <property type="nucleotide sequence ID" value="NZ_JAUSQZ010000001.1"/>
</dbReference>
<organism evidence="4 5">
    <name type="scientific">Kineosporia succinea</name>
    <dbReference type="NCBI Taxonomy" id="84632"/>
    <lineage>
        <taxon>Bacteria</taxon>
        <taxon>Bacillati</taxon>
        <taxon>Actinomycetota</taxon>
        <taxon>Actinomycetes</taxon>
        <taxon>Kineosporiales</taxon>
        <taxon>Kineosporiaceae</taxon>
        <taxon>Kineosporia</taxon>
    </lineage>
</organism>
<dbReference type="PANTHER" id="PTHR16305">
    <property type="entry name" value="TESTICULAR SOLUBLE ADENYLYL CYCLASE"/>
    <property type="match status" value="1"/>
</dbReference>
<dbReference type="Pfam" id="PF13191">
    <property type="entry name" value="AAA_16"/>
    <property type="match status" value="1"/>
</dbReference>
<keyword evidence="1" id="KW-0547">Nucleotide-binding</keyword>
<reference evidence="4 5" key="1">
    <citation type="submission" date="2023-07" db="EMBL/GenBank/DDBJ databases">
        <title>Sequencing the genomes of 1000 actinobacteria strains.</title>
        <authorList>
            <person name="Klenk H.-P."/>
        </authorList>
    </citation>
    <scope>NUCLEOTIDE SEQUENCE [LARGE SCALE GENOMIC DNA]</scope>
    <source>
        <strain evidence="4 5">DSM 44388</strain>
    </source>
</reference>
<proteinExistence type="predicted"/>
<evidence type="ECO:0000313" key="4">
    <source>
        <dbReference type="EMBL" id="MDP9826949.1"/>
    </source>
</evidence>
<dbReference type="GO" id="GO:0003677">
    <property type="term" value="F:DNA binding"/>
    <property type="evidence" value="ECO:0007669"/>
    <property type="project" value="UniProtKB-KW"/>
</dbReference>
<dbReference type="Gene3D" id="1.25.40.10">
    <property type="entry name" value="Tetratricopeptide repeat domain"/>
    <property type="match status" value="1"/>
</dbReference>
<dbReference type="InterPro" id="IPR041664">
    <property type="entry name" value="AAA_16"/>
</dbReference>
<dbReference type="InterPro" id="IPR000792">
    <property type="entry name" value="Tscrpt_reg_LuxR_C"/>
</dbReference>
<dbReference type="InterPro" id="IPR011990">
    <property type="entry name" value="TPR-like_helical_dom_sf"/>
</dbReference>